<dbReference type="Pfam" id="PF14470">
    <property type="entry name" value="bPH_3"/>
    <property type="match status" value="1"/>
</dbReference>
<dbReference type="RefSeq" id="WP_072597041.1">
    <property type="nucleotide sequence ID" value="NZ_CP018221.1"/>
</dbReference>
<dbReference type="STRING" id="1921510.BSL82_09195"/>
<dbReference type="EMBL" id="CP018221">
    <property type="protein sequence ID" value="API59463.1"/>
    <property type="molecule type" value="Genomic_DNA"/>
</dbReference>
<accession>A0A1L3ZV04</accession>
<organism evidence="2 3">
    <name type="scientific">Tardibacter chloracetimidivorans</name>
    <dbReference type="NCBI Taxonomy" id="1921510"/>
    <lineage>
        <taxon>Bacteria</taxon>
        <taxon>Pseudomonadati</taxon>
        <taxon>Pseudomonadota</taxon>
        <taxon>Alphaproteobacteria</taxon>
        <taxon>Sphingomonadales</taxon>
        <taxon>Sphingomonadaceae</taxon>
        <taxon>Tardibacter</taxon>
    </lineage>
</organism>
<evidence type="ECO:0000259" key="1">
    <source>
        <dbReference type="Pfam" id="PF14470"/>
    </source>
</evidence>
<dbReference type="InterPro" id="IPR039519">
    <property type="entry name" value="YokE-like_PH"/>
</dbReference>
<dbReference type="KEGG" id="sphj:BSL82_09195"/>
<dbReference type="AlphaFoldDB" id="A0A1L3ZV04"/>
<name>A0A1L3ZV04_9SPHN</name>
<protein>
    <recommendedName>
        <fullName evidence="1">YokE-like PH domain-containing protein</fullName>
    </recommendedName>
</protein>
<proteinExistence type="predicted"/>
<gene>
    <name evidence="2" type="ORF">BSL82_09195</name>
</gene>
<keyword evidence="3" id="KW-1185">Reference proteome</keyword>
<feature type="domain" description="YokE-like PH" evidence="1">
    <location>
        <begin position="33"/>
        <end position="122"/>
    </location>
</feature>
<dbReference type="Proteomes" id="UP000182063">
    <property type="component" value="Chromosome"/>
</dbReference>
<evidence type="ECO:0000313" key="3">
    <source>
        <dbReference type="Proteomes" id="UP000182063"/>
    </source>
</evidence>
<reference evidence="3" key="1">
    <citation type="submission" date="2016-11" db="EMBL/GenBank/DDBJ databases">
        <title>Complete Genome Sequence of alachlor-degrading Sphingomonas sp. strain JJ-A5.</title>
        <authorList>
            <person name="Lee H."/>
            <person name="Ka J.-O."/>
        </authorList>
    </citation>
    <scope>NUCLEOTIDE SEQUENCE [LARGE SCALE GENOMIC DNA]</scope>
    <source>
        <strain evidence="3">JJ-A5</strain>
    </source>
</reference>
<dbReference type="OrthoDB" id="8094857at2"/>
<evidence type="ECO:0000313" key="2">
    <source>
        <dbReference type="EMBL" id="API59463.1"/>
    </source>
</evidence>
<sequence>MPTHQEISDQIKTFNIANAWLVQSEIRELPAILEENEQIIAAIQGASNRQNGLLVATKRRLMFLHKGLVRLAVKHFALDQITSIEFTSGLAFGEISIFTSGHKTTINRLAAAETRPFVEAVRQLTSPIFSGQLPSTSHANLVHFERVGSSQPPEPAVLEREVEQSVGHESVPESKSEEQTLALTRTAQRKDKKEQQNPEAGAKRTVGLPLTAGIALLPVVFAWFLLRQGHSTTARLIGFGWAFVWGLAYASSLNNTPTPGSEPNAVTRSVTREPLTAAAAPGDEDKQHIASRPGLSGAAKRMKLLYEELDGFRRNPEFLRVGFSSCCRYHRWKLNVEELDRRSGSALFQELNITAGDLLQLGQEYALKGGANTPLAQSLSSRIEQAVSPTSPRSGGGRAKEEGWWCRDVETWFASMRANEAGEYAKAASMVYEPACSHVLPNSTTGPELERRYYNFADGVTRAGFVRVRLTGGVEVWAPLDAIEFQP</sequence>